<gene>
    <name evidence="1" type="ORF">Pla22_41030</name>
</gene>
<dbReference type="AlphaFoldDB" id="A0A5C5WKL0"/>
<reference evidence="1 2" key="1">
    <citation type="submission" date="2019-02" db="EMBL/GenBank/DDBJ databases">
        <title>Deep-cultivation of Planctomycetes and their phenomic and genomic characterization uncovers novel biology.</title>
        <authorList>
            <person name="Wiegand S."/>
            <person name="Jogler M."/>
            <person name="Boedeker C."/>
            <person name="Pinto D."/>
            <person name="Vollmers J."/>
            <person name="Rivas-Marin E."/>
            <person name="Kohn T."/>
            <person name="Peeters S.H."/>
            <person name="Heuer A."/>
            <person name="Rast P."/>
            <person name="Oberbeckmann S."/>
            <person name="Bunk B."/>
            <person name="Jeske O."/>
            <person name="Meyerdierks A."/>
            <person name="Storesund J.E."/>
            <person name="Kallscheuer N."/>
            <person name="Luecker S."/>
            <person name="Lage O.M."/>
            <person name="Pohl T."/>
            <person name="Merkel B.J."/>
            <person name="Hornburger P."/>
            <person name="Mueller R.-W."/>
            <person name="Bruemmer F."/>
            <person name="Labrenz M."/>
            <person name="Spormann A.M."/>
            <person name="Op Den Camp H."/>
            <person name="Overmann J."/>
            <person name="Amann R."/>
            <person name="Jetten M.S.M."/>
            <person name="Mascher T."/>
            <person name="Medema M.H."/>
            <person name="Devos D.P."/>
            <person name="Kaster A.-K."/>
            <person name="Ovreas L."/>
            <person name="Rohde M."/>
            <person name="Galperin M.Y."/>
            <person name="Jogler C."/>
        </authorList>
    </citation>
    <scope>NUCLEOTIDE SEQUENCE [LARGE SCALE GENOMIC DNA]</scope>
    <source>
        <strain evidence="1 2">Pla22</strain>
    </source>
</reference>
<keyword evidence="2" id="KW-1185">Reference proteome</keyword>
<evidence type="ECO:0000313" key="2">
    <source>
        <dbReference type="Proteomes" id="UP000316598"/>
    </source>
</evidence>
<dbReference type="InterPro" id="IPR029475">
    <property type="entry name" value="DUF6807"/>
</dbReference>
<sequence length="348" mass="38692">MRLLNFTARPMPADMTPMPANHSRNDLMIASLTSNSLKCLVIVALATLGIASSGAAEPSSVSLRDGDRVIATYHAETQVAPNPDEPWFNRSGFIHPFCTPSGIAVTCDFPIEHEHQHGLMFAWTSSHINGRPVDFWNAAELEARVEHAELLIAEPSVIRAKLRHIELPDDSNGEEKLALDETWQIKRVDHPTMNVMDLVSEQHNVMNVPLTIKEYHYGAMCVRGPNAWMDGKSTITDDRHQDREQGNHSRPKYVVMYGEIDGKPCGLAAISHSGNFRSPQPVRVHPNDPYFCFAPMVLGDFEIEAGSTYTSAFRFAAFDGPPDHEALQALATQFAELPFDQLQIKPLN</sequence>
<evidence type="ECO:0000313" key="1">
    <source>
        <dbReference type="EMBL" id="TWT51326.1"/>
    </source>
</evidence>
<dbReference type="RefSeq" id="WP_146516398.1">
    <property type="nucleotide sequence ID" value="NZ_SJPI01000002.1"/>
</dbReference>
<dbReference type="EMBL" id="SJPI01000002">
    <property type="protein sequence ID" value="TWT51326.1"/>
    <property type="molecule type" value="Genomic_DNA"/>
</dbReference>
<accession>A0A5C5WKL0</accession>
<comment type="caution">
    <text evidence="1">The sequence shown here is derived from an EMBL/GenBank/DDBJ whole genome shotgun (WGS) entry which is preliminary data.</text>
</comment>
<dbReference type="Pfam" id="PF14100">
    <property type="entry name" value="DUF6807"/>
    <property type="match status" value="1"/>
</dbReference>
<proteinExistence type="predicted"/>
<evidence type="ECO:0008006" key="3">
    <source>
        <dbReference type="Google" id="ProtNLM"/>
    </source>
</evidence>
<dbReference type="Proteomes" id="UP000316598">
    <property type="component" value="Unassembled WGS sequence"/>
</dbReference>
<organism evidence="1 2">
    <name type="scientific">Rubripirellula amarantea</name>
    <dbReference type="NCBI Taxonomy" id="2527999"/>
    <lineage>
        <taxon>Bacteria</taxon>
        <taxon>Pseudomonadati</taxon>
        <taxon>Planctomycetota</taxon>
        <taxon>Planctomycetia</taxon>
        <taxon>Pirellulales</taxon>
        <taxon>Pirellulaceae</taxon>
        <taxon>Rubripirellula</taxon>
    </lineage>
</organism>
<protein>
    <recommendedName>
        <fullName evidence="3">Methane oxygenase PmoA</fullName>
    </recommendedName>
</protein>
<name>A0A5C5WKL0_9BACT</name>
<dbReference type="OrthoDB" id="242375at2"/>